<dbReference type="Proteomes" id="UP000053480">
    <property type="component" value="Unassembled WGS sequence"/>
</dbReference>
<reference evidence="1" key="1">
    <citation type="submission" date="2024-07" db="EMBL/GenBank/DDBJ databases">
        <title>Metagenome and Metagenome-Assembled Genomes of Archaea from a hot spring from the geothermal field of Los Azufres, Mexico.</title>
        <authorList>
            <person name="Marin-Paredes R."/>
            <person name="Martinez-Romero E."/>
            <person name="Servin-Garciduenas L.E."/>
        </authorList>
    </citation>
    <scope>NUCLEOTIDE SEQUENCE</scope>
    <source>
        <strain evidence="1">AZ1-454</strain>
    </source>
</reference>
<comment type="caution">
    <text evidence="1">The sequence shown here is derived from an EMBL/GenBank/DDBJ whole genome shotgun (WGS) entry which is preliminary data.</text>
</comment>
<evidence type="ECO:0000313" key="1">
    <source>
        <dbReference type="EMBL" id="MEW9492345.1"/>
    </source>
</evidence>
<gene>
    <name evidence="1" type="ORF">TQ35_0009130</name>
</gene>
<sequence length="152" mass="16352">MAGEVISEGILIIASIALVGILAGVIFYAITTIGSGLDSMSTAISQKLATDLEIIYATNTSPTEVVFYLQNLGQTPIYLSSSQVYFGKLYSLQPIGYSGTPPSWSSQTTVLNPGQTAEITISLSTKLQQNQDYEIMFVAPNGYETTYVFEVV</sequence>
<accession>A0ACC6TR25</accession>
<evidence type="ECO:0000313" key="2">
    <source>
        <dbReference type="Proteomes" id="UP000053480"/>
    </source>
</evidence>
<dbReference type="EMBL" id="JZWS03000024">
    <property type="protein sequence ID" value="MEW9492345.1"/>
    <property type="molecule type" value="Genomic_DNA"/>
</dbReference>
<proteinExistence type="predicted"/>
<organism evidence="1 2">
    <name type="scientific">Candidatus Aramenus sulfurataquae</name>
    <dbReference type="NCBI Taxonomy" id="1326980"/>
    <lineage>
        <taxon>Archaea</taxon>
        <taxon>Thermoproteota</taxon>
        <taxon>Thermoprotei</taxon>
        <taxon>Sulfolobales</taxon>
        <taxon>Sulfolobaceae</taxon>
        <taxon>Candidatus Aramenus</taxon>
    </lineage>
</organism>
<protein>
    <submittedName>
        <fullName evidence="1">Uncharacterized protein</fullName>
    </submittedName>
</protein>
<name>A0ACC6TR25_9CREN</name>